<organism evidence="1 2">
    <name type="scientific">Aquamicrobium zhengzhouense</name>
    <dbReference type="NCBI Taxonomy" id="2781738"/>
    <lineage>
        <taxon>Bacteria</taxon>
        <taxon>Pseudomonadati</taxon>
        <taxon>Pseudomonadota</taxon>
        <taxon>Alphaproteobacteria</taxon>
        <taxon>Hyphomicrobiales</taxon>
        <taxon>Phyllobacteriaceae</taxon>
        <taxon>Aquamicrobium</taxon>
    </lineage>
</organism>
<reference evidence="1 2" key="1">
    <citation type="submission" date="2020-10" db="EMBL/GenBank/DDBJ databases">
        <title>Aquamicrobium zhengzhouensis sp. nov., a exopolysaccharide producing bacterium isolated from farmland soil.</title>
        <authorList>
            <person name="Wang X."/>
        </authorList>
    </citation>
    <scope>NUCLEOTIDE SEQUENCE [LARGE SCALE GENOMIC DNA]</scope>
    <source>
        <strain evidence="2">cd-1</strain>
    </source>
</reference>
<comment type="caution">
    <text evidence="1">The sequence shown here is derived from an EMBL/GenBank/DDBJ whole genome shotgun (WGS) entry which is preliminary data.</text>
</comment>
<name>A0ABS0SEC9_9HYPH</name>
<dbReference type="EMBL" id="JADGMQ010000004">
    <property type="protein sequence ID" value="MBI1620798.1"/>
    <property type="molecule type" value="Genomic_DNA"/>
</dbReference>
<keyword evidence="2" id="KW-1185">Reference proteome</keyword>
<proteinExistence type="predicted"/>
<evidence type="ECO:0000313" key="1">
    <source>
        <dbReference type="EMBL" id="MBI1620798.1"/>
    </source>
</evidence>
<evidence type="ECO:0000313" key="2">
    <source>
        <dbReference type="Proteomes" id="UP000601789"/>
    </source>
</evidence>
<dbReference type="Proteomes" id="UP000601789">
    <property type="component" value="Unassembled WGS sequence"/>
</dbReference>
<protein>
    <submittedName>
        <fullName evidence="1">Uncharacterized protein</fullName>
    </submittedName>
</protein>
<sequence>MKMIEEKRRPTPFDPNEEIWIKNMQIVNHVRSDGWQIHAIFNTERWGGWPCQLTSHVDGGGYIVKAMWCPNERGICSFTDLNEQITEAAASAYDDAMIEVFGEDWFKIEDGRTRVMEWKSRKAE</sequence>
<gene>
    <name evidence="1" type="ORF">IOD40_09010</name>
</gene>
<accession>A0ABS0SEC9</accession>